<dbReference type="Proteomes" id="UP001165042">
    <property type="component" value="Unassembled WGS sequence"/>
</dbReference>
<evidence type="ECO:0000313" key="2">
    <source>
        <dbReference type="EMBL" id="GLW91473.1"/>
    </source>
</evidence>
<dbReference type="InterPro" id="IPR010982">
    <property type="entry name" value="Lambda_DNA-bd_dom_sf"/>
</dbReference>
<comment type="caution">
    <text evidence="2">The sequence shown here is derived from an EMBL/GenBank/DDBJ whole genome shotgun (WGS) entry which is preliminary data.</text>
</comment>
<protein>
    <recommendedName>
        <fullName evidence="1">HTH cro/C1-type domain-containing protein</fullName>
    </recommendedName>
</protein>
<evidence type="ECO:0000313" key="3">
    <source>
        <dbReference type="Proteomes" id="UP001165042"/>
    </source>
</evidence>
<name>A0A9W6V9Z8_9PSEU</name>
<reference evidence="2" key="1">
    <citation type="submission" date="2023-02" db="EMBL/GenBank/DDBJ databases">
        <title>Actinokineospora globicatena NBRC 15670.</title>
        <authorList>
            <person name="Ichikawa N."/>
            <person name="Sato H."/>
            <person name="Tonouchi N."/>
        </authorList>
    </citation>
    <scope>NUCLEOTIDE SEQUENCE</scope>
    <source>
        <strain evidence="2">NBRC 15670</strain>
    </source>
</reference>
<evidence type="ECO:0000259" key="1">
    <source>
        <dbReference type="Pfam" id="PF13443"/>
    </source>
</evidence>
<dbReference type="GO" id="GO:0003677">
    <property type="term" value="F:DNA binding"/>
    <property type="evidence" value="ECO:0007669"/>
    <property type="project" value="InterPro"/>
</dbReference>
<dbReference type="SUPFAM" id="SSF47413">
    <property type="entry name" value="lambda repressor-like DNA-binding domains"/>
    <property type="match status" value="1"/>
</dbReference>
<feature type="domain" description="HTH cro/C1-type" evidence="1">
    <location>
        <begin position="15"/>
        <end position="66"/>
    </location>
</feature>
<dbReference type="Pfam" id="PF13443">
    <property type="entry name" value="HTH_26"/>
    <property type="match status" value="1"/>
</dbReference>
<dbReference type="InterPro" id="IPR001387">
    <property type="entry name" value="Cro/C1-type_HTH"/>
</dbReference>
<dbReference type="AlphaFoldDB" id="A0A9W6V9Z8"/>
<keyword evidence="3" id="KW-1185">Reference proteome</keyword>
<dbReference type="EMBL" id="BSSD01000003">
    <property type="protein sequence ID" value="GLW91473.1"/>
    <property type="molecule type" value="Genomic_DNA"/>
</dbReference>
<gene>
    <name evidence="2" type="ORF">Aglo03_22890</name>
</gene>
<organism evidence="2 3">
    <name type="scientific">Actinokineospora globicatena</name>
    <dbReference type="NCBI Taxonomy" id="103729"/>
    <lineage>
        <taxon>Bacteria</taxon>
        <taxon>Bacillati</taxon>
        <taxon>Actinomycetota</taxon>
        <taxon>Actinomycetes</taxon>
        <taxon>Pseudonocardiales</taxon>
        <taxon>Pseudonocardiaceae</taxon>
        <taxon>Actinokineospora</taxon>
    </lineage>
</organism>
<sequence>MAGVDGDWDAVSQEIGRLMHAQGMNQAGLIAKSGISKVVVAELQHNKVQRTRTDHVLRALSDALGVHQEHLRAIAQGRVPQDVGEPPIRSDADIAGRLDALDYRMAELTEAVRRVAEMTEVLRRVERALFEGPPPTIDVRTPD</sequence>
<dbReference type="RefSeq" id="WP_285610252.1">
    <property type="nucleotide sequence ID" value="NZ_BSSD01000003.1"/>
</dbReference>
<proteinExistence type="predicted"/>
<accession>A0A9W6V9Z8</accession>